<sequence>MSHVAGAFTGIVRDKLAELEDGDGSLVGTAPTIANSTATDVEGLVADFNALLAALRSRGVLAS</sequence>
<evidence type="ECO:0000256" key="1">
    <source>
        <dbReference type="ARBA" id="ARBA00004328"/>
    </source>
</evidence>
<organism evidence="3 4">
    <name type="scientific">Nocardiopsis eucommiae</name>
    <dbReference type="NCBI Taxonomy" id="2831970"/>
    <lineage>
        <taxon>Bacteria</taxon>
        <taxon>Bacillati</taxon>
        <taxon>Actinomycetota</taxon>
        <taxon>Actinomycetes</taxon>
        <taxon>Streptosporangiales</taxon>
        <taxon>Nocardiopsidaceae</taxon>
        <taxon>Nocardiopsis</taxon>
    </lineage>
</organism>
<comment type="subcellular location">
    <subcellularLocation>
        <location evidence="1">Virion</location>
    </subcellularLocation>
</comment>
<evidence type="ECO:0000313" key="3">
    <source>
        <dbReference type="EMBL" id="QVJ03058.1"/>
    </source>
</evidence>
<evidence type="ECO:0000313" key="4">
    <source>
        <dbReference type="Proteomes" id="UP000682416"/>
    </source>
</evidence>
<dbReference type="EMBL" id="CP074402">
    <property type="protein sequence ID" value="QVJ03058.1"/>
    <property type="molecule type" value="Genomic_DNA"/>
</dbReference>
<dbReference type="KEGG" id="nec:KGD82_13570"/>
<keyword evidence="2" id="KW-0945">Host-virus interaction</keyword>
<protein>
    <submittedName>
        <fullName evidence="3">Uncharacterized protein</fullName>
    </submittedName>
</protein>
<proteinExistence type="predicted"/>
<dbReference type="InterPro" id="IPR022741">
    <property type="entry name" value="Phage_B103_Gp8"/>
</dbReference>
<dbReference type="Pfam" id="PF11133">
    <property type="entry name" value="Phage_head_fibr"/>
    <property type="match status" value="1"/>
</dbReference>
<gene>
    <name evidence="3" type="ORF">KGD82_13570</name>
</gene>
<name>A0A975LD43_9ACTN</name>
<evidence type="ECO:0000256" key="2">
    <source>
        <dbReference type="ARBA" id="ARBA00022581"/>
    </source>
</evidence>
<keyword evidence="4" id="KW-1185">Reference proteome</keyword>
<dbReference type="AlphaFoldDB" id="A0A975LD43"/>
<reference evidence="3" key="1">
    <citation type="submission" date="2021-05" db="EMBL/GenBank/DDBJ databases">
        <authorList>
            <person name="Kaiqin L."/>
            <person name="Jian G."/>
        </authorList>
    </citation>
    <scope>NUCLEOTIDE SEQUENCE</scope>
    <source>
        <strain evidence="3">HDS5</strain>
    </source>
</reference>
<dbReference type="Proteomes" id="UP000682416">
    <property type="component" value="Chromosome"/>
</dbReference>
<dbReference type="Gene3D" id="6.10.140.1630">
    <property type="match status" value="1"/>
</dbReference>
<accession>A0A975LD43</accession>